<dbReference type="Gene3D" id="2.160.10.10">
    <property type="entry name" value="Hexapeptide repeat proteins"/>
    <property type="match status" value="1"/>
</dbReference>
<feature type="binding site" evidence="20">
    <location>
        <position position="154"/>
    </location>
    <ligand>
        <name>UDP-N-acetyl-alpha-D-glucosamine</name>
        <dbReference type="ChEBI" id="CHEBI:57705"/>
    </ligand>
</feature>
<dbReference type="NCBIfam" id="NF010934">
    <property type="entry name" value="PRK14354.1"/>
    <property type="match status" value="1"/>
</dbReference>
<dbReference type="GO" id="GO:0019134">
    <property type="term" value="F:glucosamine-1-phosphate N-acetyltransferase activity"/>
    <property type="evidence" value="ECO:0007669"/>
    <property type="project" value="UniProtKB-UniRule"/>
</dbReference>
<evidence type="ECO:0000313" key="23">
    <source>
        <dbReference type="Proteomes" id="UP000663499"/>
    </source>
</evidence>
<dbReference type="GO" id="GO:0071555">
    <property type="term" value="P:cell wall organization"/>
    <property type="evidence" value="ECO:0007669"/>
    <property type="project" value="UniProtKB-KW"/>
</dbReference>
<comment type="similarity">
    <text evidence="5 20">In the N-terminal section; belongs to the N-acetylglucosamine-1-phosphate uridyltransferase family.</text>
</comment>
<evidence type="ECO:0000256" key="19">
    <source>
        <dbReference type="ARBA" id="ARBA00049628"/>
    </source>
</evidence>
<reference evidence="22" key="1">
    <citation type="submission" date="2021-03" db="EMBL/GenBank/DDBJ databases">
        <title>Alkalibacter marinus sp. nov., isolated from tidal flat sediment.</title>
        <authorList>
            <person name="Namirimu T."/>
            <person name="Yang J.-A."/>
            <person name="Yang S.-H."/>
            <person name="Kim Y.-J."/>
            <person name="Kwon K.K."/>
        </authorList>
    </citation>
    <scope>NUCLEOTIDE SEQUENCE</scope>
    <source>
        <strain evidence="22">ES005</strain>
    </source>
</reference>
<dbReference type="InterPro" id="IPR050065">
    <property type="entry name" value="GlmU-like"/>
</dbReference>
<evidence type="ECO:0000256" key="20">
    <source>
        <dbReference type="HAMAP-Rule" id="MF_01631"/>
    </source>
</evidence>
<dbReference type="Pfam" id="PF00483">
    <property type="entry name" value="NTP_transferase"/>
    <property type="match status" value="1"/>
</dbReference>
<evidence type="ECO:0000259" key="21">
    <source>
        <dbReference type="Pfam" id="PF00483"/>
    </source>
</evidence>
<comment type="catalytic activity">
    <reaction evidence="18 20">
        <text>N-acetyl-alpha-D-glucosamine 1-phosphate + UTP + H(+) = UDP-N-acetyl-alpha-D-glucosamine + diphosphate</text>
        <dbReference type="Rhea" id="RHEA:13509"/>
        <dbReference type="ChEBI" id="CHEBI:15378"/>
        <dbReference type="ChEBI" id="CHEBI:33019"/>
        <dbReference type="ChEBI" id="CHEBI:46398"/>
        <dbReference type="ChEBI" id="CHEBI:57705"/>
        <dbReference type="ChEBI" id="CHEBI:57776"/>
        <dbReference type="EC" id="2.7.7.23"/>
    </reaction>
</comment>
<dbReference type="AlphaFoldDB" id="A0A974XEU5"/>
<dbReference type="Pfam" id="PF00132">
    <property type="entry name" value="Hexapep"/>
    <property type="match status" value="1"/>
</dbReference>
<evidence type="ECO:0000256" key="11">
    <source>
        <dbReference type="ARBA" id="ARBA00022842"/>
    </source>
</evidence>
<keyword evidence="7 20" id="KW-0808">Transferase</keyword>
<sequence length="457" mass="49884">MRKMALILAAGKGTRMKSSIPKVLHKAAGQYMIEHVIESCEDAAVEEIHAIIGHGKELVKQALGDRVGYMEQVQQLGTGHALMMAKELLPKDGSAVLVLVGDAPLIEGDTLAELMRIHEQEGNSATVLTAIMENPTGYGRILKNEEGDIRKIVEEKDASDLEKNIREINSGMYCFKSDDLIEALESLTNDNAHGEYYLTDVIEILNGMGKRTGTWATNVESIKAVNSRVELAQVEKIMRRRINEFHMENGVTILDPEATYIGKHVKIGMDTVIYPGCILEGETAIGEECQILEQSKITNCIIGNQVTIQSSTLMESSVGDKTKVGPYAYVRPNCRIGSNAKIGDFVELKNARFGDGSKASHLTYVGDAVVGKNVNLGCGVVFVNYDGVDKHITVVEDDVFVGCNVNLVSPVTIKKGAYVAAGSTITEDVPEDSLAIARSRQTNKEGYYSDRSRKIEE</sequence>
<dbReference type="SUPFAM" id="SSF53448">
    <property type="entry name" value="Nucleotide-diphospho-sugar transferases"/>
    <property type="match status" value="1"/>
</dbReference>
<dbReference type="InterPro" id="IPR029044">
    <property type="entry name" value="Nucleotide-diphossugar_trans"/>
</dbReference>
<keyword evidence="8 20" id="KW-0548">Nucleotidyltransferase</keyword>
<feature type="binding site" evidence="20">
    <location>
        <position position="139"/>
    </location>
    <ligand>
        <name>UDP-N-acetyl-alpha-D-glucosamine</name>
        <dbReference type="ChEBI" id="CHEBI:57705"/>
    </ligand>
</feature>
<dbReference type="EC" id="2.3.1.157" evidence="20"/>
<dbReference type="RefSeq" id="WP_207298785.1">
    <property type="nucleotide sequence ID" value="NZ_CP071444.1"/>
</dbReference>
<gene>
    <name evidence="20 22" type="primary">glmU</name>
    <name evidence="22" type="ORF">J0B03_06230</name>
</gene>
<keyword evidence="16 20" id="KW-0961">Cell wall biogenesis/degradation</keyword>
<keyword evidence="10 20" id="KW-0677">Repeat</keyword>
<dbReference type="KEGG" id="alka:J0B03_06230"/>
<feature type="binding site" evidence="20">
    <location>
        <position position="72"/>
    </location>
    <ligand>
        <name>UDP-N-acetyl-alpha-D-glucosamine</name>
        <dbReference type="ChEBI" id="CHEBI:57705"/>
    </ligand>
</feature>
<dbReference type="Proteomes" id="UP000663499">
    <property type="component" value="Chromosome"/>
</dbReference>
<keyword evidence="23" id="KW-1185">Reference proteome</keyword>
<feature type="binding site" evidence="20">
    <location>
        <position position="375"/>
    </location>
    <ligand>
        <name>UDP-N-acetyl-alpha-D-glucosamine</name>
        <dbReference type="ChEBI" id="CHEBI:57705"/>
    </ligand>
</feature>
<dbReference type="GO" id="GO:0000902">
    <property type="term" value="P:cell morphogenesis"/>
    <property type="evidence" value="ECO:0007669"/>
    <property type="project" value="UniProtKB-UniRule"/>
</dbReference>
<dbReference type="InterPro" id="IPR005882">
    <property type="entry name" value="Bifunctional_GlmU"/>
</dbReference>
<proteinExistence type="inferred from homology"/>
<evidence type="ECO:0000256" key="10">
    <source>
        <dbReference type="ARBA" id="ARBA00022737"/>
    </source>
</evidence>
<feature type="region of interest" description="Pyrophosphorylase" evidence="20">
    <location>
        <begin position="1"/>
        <end position="228"/>
    </location>
</feature>
<comment type="pathway">
    <text evidence="20">Bacterial outer membrane biogenesis; LPS lipid A biosynthesis.</text>
</comment>
<dbReference type="GO" id="GO:0009245">
    <property type="term" value="P:lipid A biosynthetic process"/>
    <property type="evidence" value="ECO:0007669"/>
    <property type="project" value="UniProtKB-UniRule"/>
</dbReference>
<protein>
    <recommendedName>
        <fullName evidence="20">Bifunctional protein GlmU</fullName>
    </recommendedName>
    <domain>
        <recommendedName>
            <fullName evidence="20">UDP-N-acetylglucosamine pyrophosphorylase</fullName>
            <ecNumber evidence="20">2.7.7.23</ecNumber>
        </recommendedName>
        <alternativeName>
            <fullName evidence="20">N-acetylglucosamine-1-phosphate uridyltransferase</fullName>
        </alternativeName>
    </domain>
    <domain>
        <recommendedName>
            <fullName evidence="20">Glucosamine-1-phosphate N-acetyltransferase</fullName>
            <ecNumber evidence="20">2.3.1.157</ecNumber>
        </recommendedName>
    </domain>
</protein>
<dbReference type="InterPro" id="IPR011004">
    <property type="entry name" value="Trimer_LpxA-like_sf"/>
</dbReference>
<organism evidence="22 23">
    <name type="scientific">Alkalibacter rhizosphaerae</name>
    <dbReference type="NCBI Taxonomy" id="2815577"/>
    <lineage>
        <taxon>Bacteria</taxon>
        <taxon>Bacillati</taxon>
        <taxon>Bacillota</taxon>
        <taxon>Clostridia</taxon>
        <taxon>Eubacteriales</taxon>
        <taxon>Eubacteriaceae</taxon>
        <taxon>Alkalibacter</taxon>
    </lineage>
</organism>
<evidence type="ECO:0000256" key="4">
    <source>
        <dbReference type="ARBA" id="ARBA00007707"/>
    </source>
</evidence>
<feature type="binding site" evidence="20">
    <location>
        <position position="349"/>
    </location>
    <ligand>
        <name>UDP-N-acetyl-alpha-D-glucosamine</name>
        <dbReference type="ChEBI" id="CHEBI:57705"/>
    </ligand>
</feature>
<feature type="binding site" evidence="20">
    <location>
        <position position="331"/>
    </location>
    <ligand>
        <name>UDP-N-acetyl-alpha-D-glucosamine</name>
        <dbReference type="ChEBI" id="CHEBI:57705"/>
    </ligand>
</feature>
<feature type="binding site" evidence="20">
    <location>
        <position position="169"/>
    </location>
    <ligand>
        <name>UDP-N-acetyl-alpha-D-glucosamine</name>
        <dbReference type="ChEBI" id="CHEBI:57705"/>
    </ligand>
</feature>
<evidence type="ECO:0000256" key="6">
    <source>
        <dbReference type="ARBA" id="ARBA00022490"/>
    </source>
</evidence>
<comment type="function">
    <text evidence="19 20">Catalyzes the last two sequential reactions in the de novo biosynthetic pathway for UDP-N-acetylglucosamine (UDP-GlcNAc). The C-terminal domain catalyzes the transfer of acetyl group from acetyl coenzyme A to glucosamine-1-phosphate (GlcN-1-P) to produce N-acetylglucosamine-1-phosphate (GlcNAc-1-P), which is converted into UDP-GlcNAc by the transfer of uridine 5-monophosphate (from uridine 5-triphosphate), a reaction catalyzed by the N-terminal domain.</text>
</comment>
<dbReference type="EC" id="2.7.7.23" evidence="20"/>
<dbReference type="PANTHER" id="PTHR43584:SF3">
    <property type="entry name" value="BIFUNCTIONAL PROTEIN GLMU"/>
    <property type="match status" value="1"/>
</dbReference>
<comment type="catalytic activity">
    <reaction evidence="17 20">
        <text>alpha-D-glucosamine 1-phosphate + acetyl-CoA = N-acetyl-alpha-D-glucosamine 1-phosphate + CoA + H(+)</text>
        <dbReference type="Rhea" id="RHEA:13725"/>
        <dbReference type="ChEBI" id="CHEBI:15378"/>
        <dbReference type="ChEBI" id="CHEBI:57287"/>
        <dbReference type="ChEBI" id="CHEBI:57288"/>
        <dbReference type="ChEBI" id="CHEBI:57776"/>
        <dbReference type="ChEBI" id="CHEBI:58516"/>
        <dbReference type="EC" id="2.3.1.157"/>
    </reaction>
</comment>
<dbReference type="GO" id="GO:0000287">
    <property type="term" value="F:magnesium ion binding"/>
    <property type="evidence" value="ECO:0007669"/>
    <property type="project" value="UniProtKB-UniRule"/>
</dbReference>
<feature type="binding site" evidence="20">
    <location>
        <begin position="77"/>
        <end position="78"/>
    </location>
    <ligand>
        <name>UDP-N-acetyl-alpha-D-glucosamine</name>
        <dbReference type="ChEBI" id="CHEBI:57705"/>
    </ligand>
</feature>
<comment type="subunit">
    <text evidence="20">Homotrimer.</text>
</comment>
<keyword evidence="15 20" id="KW-0012">Acyltransferase</keyword>
<dbReference type="GO" id="GO:0003977">
    <property type="term" value="F:UDP-N-acetylglucosamine diphosphorylase activity"/>
    <property type="evidence" value="ECO:0007669"/>
    <property type="project" value="UniProtKB-UniRule"/>
</dbReference>
<evidence type="ECO:0000256" key="14">
    <source>
        <dbReference type="ARBA" id="ARBA00023268"/>
    </source>
</evidence>
<feature type="region of interest" description="N-acetyltransferase" evidence="20">
    <location>
        <begin position="250"/>
        <end position="457"/>
    </location>
</feature>
<feature type="binding site" evidence="20">
    <location>
        <position position="421"/>
    </location>
    <ligand>
        <name>acetyl-CoA</name>
        <dbReference type="ChEBI" id="CHEBI:57288"/>
    </ligand>
</feature>
<dbReference type="InterPro" id="IPR005835">
    <property type="entry name" value="NTP_transferase_dom"/>
</dbReference>
<dbReference type="InterPro" id="IPR001451">
    <property type="entry name" value="Hexapep"/>
</dbReference>
<comment type="pathway">
    <text evidence="2 20">Nucleotide-sugar biosynthesis; UDP-N-acetyl-alpha-D-glucosamine biosynthesis; N-acetyl-alpha-D-glucosamine 1-phosphate from alpha-D-glucosamine 6-phosphate (route II): step 2/2.</text>
</comment>
<feature type="binding site" evidence="20">
    <location>
        <position position="226"/>
    </location>
    <ligand>
        <name>Mg(2+)</name>
        <dbReference type="ChEBI" id="CHEBI:18420"/>
    </ligand>
</feature>
<evidence type="ECO:0000256" key="1">
    <source>
        <dbReference type="ARBA" id="ARBA00004496"/>
    </source>
</evidence>
<dbReference type="GO" id="GO:0005737">
    <property type="term" value="C:cytoplasm"/>
    <property type="evidence" value="ECO:0007669"/>
    <property type="project" value="UniProtKB-SubCell"/>
</dbReference>
<evidence type="ECO:0000256" key="12">
    <source>
        <dbReference type="ARBA" id="ARBA00022960"/>
    </source>
</evidence>
<evidence type="ECO:0000256" key="16">
    <source>
        <dbReference type="ARBA" id="ARBA00023316"/>
    </source>
</evidence>
<dbReference type="PANTHER" id="PTHR43584">
    <property type="entry name" value="NUCLEOTIDYL TRANSFERASE"/>
    <property type="match status" value="1"/>
</dbReference>
<comment type="pathway">
    <text evidence="3 20">Nucleotide-sugar biosynthesis; UDP-N-acetyl-alpha-D-glucosamine biosynthesis; UDP-N-acetyl-alpha-D-glucosamine from N-acetyl-alpha-D-glucosamine 1-phosphate: step 1/1.</text>
</comment>
<dbReference type="GO" id="GO:0009252">
    <property type="term" value="P:peptidoglycan biosynthetic process"/>
    <property type="evidence" value="ECO:0007669"/>
    <property type="project" value="UniProtKB-UniRule"/>
</dbReference>
<evidence type="ECO:0000256" key="8">
    <source>
        <dbReference type="ARBA" id="ARBA00022695"/>
    </source>
</evidence>
<accession>A0A974XEU5</accession>
<feature type="binding site" evidence="20">
    <location>
        <position position="438"/>
    </location>
    <ligand>
        <name>acetyl-CoA</name>
        <dbReference type="ChEBI" id="CHEBI:57288"/>
    </ligand>
</feature>
<feature type="binding site" evidence="20">
    <location>
        <position position="22"/>
    </location>
    <ligand>
        <name>UDP-N-acetyl-alpha-D-glucosamine</name>
        <dbReference type="ChEBI" id="CHEBI:57705"/>
    </ligand>
</feature>
<evidence type="ECO:0000256" key="13">
    <source>
        <dbReference type="ARBA" id="ARBA00022984"/>
    </source>
</evidence>
<keyword evidence="14 20" id="KW-0511">Multifunctional enzyme</keyword>
<comment type="subcellular location">
    <subcellularLocation>
        <location evidence="1 20">Cytoplasm</location>
    </subcellularLocation>
</comment>
<feature type="binding site" evidence="20">
    <location>
        <begin position="8"/>
        <end position="11"/>
    </location>
    <ligand>
        <name>UDP-N-acetyl-alpha-D-glucosamine</name>
        <dbReference type="ChEBI" id="CHEBI:57705"/>
    </ligand>
</feature>
<evidence type="ECO:0000256" key="2">
    <source>
        <dbReference type="ARBA" id="ARBA00005166"/>
    </source>
</evidence>
<dbReference type="NCBIfam" id="TIGR01173">
    <property type="entry name" value="glmU"/>
    <property type="match status" value="1"/>
</dbReference>
<dbReference type="EMBL" id="CP071444">
    <property type="protein sequence ID" value="QSX07440.1"/>
    <property type="molecule type" value="Genomic_DNA"/>
</dbReference>
<feature type="domain" description="Nucleotidyl transferase" evidence="21">
    <location>
        <begin position="5"/>
        <end position="210"/>
    </location>
</feature>
<dbReference type="CDD" id="cd03353">
    <property type="entry name" value="LbH_GlmU_C"/>
    <property type="match status" value="1"/>
</dbReference>
<keyword evidence="6 20" id="KW-0963">Cytoplasm</keyword>
<dbReference type="CDD" id="cd02540">
    <property type="entry name" value="GT2_GlmU_N_bac"/>
    <property type="match status" value="1"/>
</dbReference>
<evidence type="ECO:0000256" key="7">
    <source>
        <dbReference type="ARBA" id="ARBA00022679"/>
    </source>
</evidence>
<evidence type="ECO:0000256" key="18">
    <source>
        <dbReference type="ARBA" id="ARBA00048493"/>
    </source>
</evidence>
<feature type="region of interest" description="Linker" evidence="20">
    <location>
        <begin position="229"/>
        <end position="249"/>
    </location>
</feature>
<comment type="caution">
    <text evidence="20">Lacks conserved residue(s) required for the propagation of feature annotation.</text>
</comment>
<evidence type="ECO:0000256" key="9">
    <source>
        <dbReference type="ARBA" id="ARBA00022723"/>
    </source>
</evidence>
<dbReference type="SUPFAM" id="SSF51161">
    <property type="entry name" value="Trimeric LpxA-like enzymes"/>
    <property type="match status" value="1"/>
</dbReference>
<dbReference type="GO" id="GO:0008360">
    <property type="term" value="P:regulation of cell shape"/>
    <property type="evidence" value="ECO:0007669"/>
    <property type="project" value="UniProtKB-KW"/>
</dbReference>
<keyword evidence="13 20" id="KW-0573">Peptidoglycan synthesis</keyword>
<keyword evidence="11 20" id="KW-0460">Magnesium</keyword>
<keyword evidence="9 20" id="KW-0479">Metal-binding</keyword>
<evidence type="ECO:0000256" key="15">
    <source>
        <dbReference type="ARBA" id="ARBA00023315"/>
    </source>
</evidence>
<comment type="cofactor">
    <cofactor evidence="20">
        <name>Mg(2+)</name>
        <dbReference type="ChEBI" id="CHEBI:18420"/>
    </cofactor>
    <text evidence="20">Binds 1 Mg(2+) ion per subunit.</text>
</comment>
<dbReference type="GO" id="GO:0016020">
    <property type="term" value="C:membrane"/>
    <property type="evidence" value="ECO:0007669"/>
    <property type="project" value="GOC"/>
</dbReference>
<keyword evidence="12 20" id="KW-0133">Cell shape</keyword>
<feature type="binding site" evidence="20">
    <location>
        <position position="226"/>
    </location>
    <ligand>
        <name>UDP-N-acetyl-alpha-D-glucosamine</name>
        <dbReference type="ChEBI" id="CHEBI:57705"/>
    </ligand>
</feature>
<evidence type="ECO:0000256" key="17">
    <source>
        <dbReference type="ARBA" id="ARBA00048247"/>
    </source>
</evidence>
<dbReference type="GO" id="GO:0006048">
    <property type="term" value="P:UDP-N-acetylglucosamine biosynthetic process"/>
    <property type="evidence" value="ECO:0007669"/>
    <property type="project" value="InterPro"/>
</dbReference>
<evidence type="ECO:0000256" key="3">
    <source>
        <dbReference type="ARBA" id="ARBA00005208"/>
    </source>
</evidence>
<evidence type="ECO:0000313" key="22">
    <source>
        <dbReference type="EMBL" id="QSX07440.1"/>
    </source>
</evidence>
<feature type="binding site" evidence="20">
    <location>
        <position position="364"/>
    </location>
    <ligand>
        <name>UDP-N-acetyl-alpha-D-glucosamine</name>
        <dbReference type="ChEBI" id="CHEBI:57705"/>
    </ligand>
</feature>
<dbReference type="HAMAP" id="MF_01631">
    <property type="entry name" value="GlmU"/>
    <property type="match status" value="1"/>
</dbReference>
<feature type="binding site" evidence="20">
    <location>
        <begin position="384"/>
        <end position="385"/>
    </location>
    <ligand>
        <name>acetyl-CoA</name>
        <dbReference type="ChEBI" id="CHEBI:57288"/>
    </ligand>
</feature>
<feature type="active site" description="Proton acceptor" evidence="20">
    <location>
        <position position="361"/>
    </location>
</feature>
<dbReference type="InterPro" id="IPR038009">
    <property type="entry name" value="GlmU_C_LbH"/>
</dbReference>
<dbReference type="Gene3D" id="3.90.550.10">
    <property type="entry name" value="Spore Coat Polysaccharide Biosynthesis Protein SpsA, Chain A"/>
    <property type="match status" value="1"/>
</dbReference>
<comment type="similarity">
    <text evidence="4 20">In the C-terminal section; belongs to the transferase hexapeptide repeat family.</text>
</comment>
<evidence type="ECO:0000256" key="5">
    <source>
        <dbReference type="ARBA" id="ARBA00007947"/>
    </source>
</evidence>
<name>A0A974XEU5_9FIRM</name>
<feature type="binding site" evidence="20">
    <location>
        <position position="102"/>
    </location>
    <ligand>
        <name>Mg(2+)</name>
        <dbReference type="ChEBI" id="CHEBI:18420"/>
    </ligand>
</feature>